<name>A0A3B0C3N0_9BACL</name>
<evidence type="ECO:0000256" key="2">
    <source>
        <dbReference type="ARBA" id="ARBA00023125"/>
    </source>
</evidence>
<dbReference type="SMART" id="SM00346">
    <property type="entry name" value="HTH_ICLR"/>
    <property type="match status" value="1"/>
</dbReference>
<evidence type="ECO:0000256" key="3">
    <source>
        <dbReference type="ARBA" id="ARBA00023163"/>
    </source>
</evidence>
<dbReference type="InterPro" id="IPR005471">
    <property type="entry name" value="Tscrpt_reg_IclR_N"/>
</dbReference>
<dbReference type="Proteomes" id="UP000282311">
    <property type="component" value="Unassembled WGS sequence"/>
</dbReference>
<dbReference type="AlphaFoldDB" id="A0A3B0C3N0"/>
<evidence type="ECO:0000313" key="6">
    <source>
        <dbReference type="EMBL" id="RKN79118.1"/>
    </source>
</evidence>
<dbReference type="Pfam" id="PF01614">
    <property type="entry name" value="IclR_C"/>
    <property type="match status" value="1"/>
</dbReference>
<dbReference type="GO" id="GO:0003700">
    <property type="term" value="F:DNA-binding transcription factor activity"/>
    <property type="evidence" value="ECO:0007669"/>
    <property type="project" value="TreeGrafter"/>
</dbReference>
<dbReference type="PROSITE" id="PS51077">
    <property type="entry name" value="HTH_ICLR"/>
    <property type="match status" value="1"/>
</dbReference>
<keyword evidence="1" id="KW-0805">Transcription regulation</keyword>
<dbReference type="InterPro" id="IPR036388">
    <property type="entry name" value="WH-like_DNA-bd_sf"/>
</dbReference>
<keyword evidence="7" id="KW-1185">Reference proteome</keyword>
<dbReference type="InterPro" id="IPR014757">
    <property type="entry name" value="Tscrpt_reg_IclR_C"/>
</dbReference>
<dbReference type="Gene3D" id="3.30.450.40">
    <property type="match status" value="1"/>
</dbReference>
<protein>
    <submittedName>
        <fullName evidence="6">IclR family transcriptional regulator</fullName>
    </submittedName>
</protein>
<reference evidence="6 7" key="1">
    <citation type="journal article" date="2007" name="Int. J. Syst. Evol. Microbiol.">
        <title>Paenibacillus ginsengarvi sp. nov., isolated from soil from ginseng cultivation.</title>
        <authorList>
            <person name="Yoon M.H."/>
            <person name="Ten L.N."/>
            <person name="Im W.T."/>
        </authorList>
    </citation>
    <scope>NUCLEOTIDE SEQUENCE [LARGE SCALE GENOMIC DNA]</scope>
    <source>
        <strain evidence="6 7">KCTC 13059</strain>
    </source>
</reference>
<dbReference type="GO" id="GO:0003677">
    <property type="term" value="F:DNA binding"/>
    <property type="evidence" value="ECO:0007669"/>
    <property type="project" value="UniProtKB-KW"/>
</dbReference>
<sequence length="284" mass="31414">MYVERPWKERRNCALKKQPKEYSVPAIDKTVAILNALTEQHLTIQEIHTTLNVPKSTAFVILNTLEQYSLIQKNPEGKYRLGHGVLRWGIGYMKSMDLVAIARPHLEQLVADTPYTAHLAVSEKGKPVYVDKVEGGGFVRFATKIGQVQPLHMSGVGKAIASGMSEEEIAAVLAAELEGTPDKLERALEKLMEDVEHVHQYGFSIEDEEFEEGIRCIGAPIRGENGQVFASISITTLNKDLPATKYQMMGASVKETADRISAELGYLEQKPAPVKDMPKQGGAR</sequence>
<dbReference type="InterPro" id="IPR029016">
    <property type="entry name" value="GAF-like_dom_sf"/>
</dbReference>
<organism evidence="6 7">
    <name type="scientific">Paenibacillus ginsengarvi</name>
    <dbReference type="NCBI Taxonomy" id="400777"/>
    <lineage>
        <taxon>Bacteria</taxon>
        <taxon>Bacillati</taxon>
        <taxon>Bacillota</taxon>
        <taxon>Bacilli</taxon>
        <taxon>Bacillales</taxon>
        <taxon>Paenibacillaceae</taxon>
        <taxon>Paenibacillus</taxon>
    </lineage>
</organism>
<dbReference type="PROSITE" id="PS51078">
    <property type="entry name" value="ICLR_ED"/>
    <property type="match status" value="1"/>
</dbReference>
<dbReference type="InterPro" id="IPR036390">
    <property type="entry name" value="WH_DNA-bd_sf"/>
</dbReference>
<dbReference type="PANTHER" id="PTHR30136">
    <property type="entry name" value="HELIX-TURN-HELIX TRANSCRIPTIONAL REGULATOR, ICLR FAMILY"/>
    <property type="match status" value="1"/>
</dbReference>
<keyword evidence="3" id="KW-0804">Transcription</keyword>
<dbReference type="GO" id="GO:0045892">
    <property type="term" value="P:negative regulation of DNA-templated transcription"/>
    <property type="evidence" value="ECO:0007669"/>
    <property type="project" value="TreeGrafter"/>
</dbReference>
<dbReference type="SUPFAM" id="SSF55781">
    <property type="entry name" value="GAF domain-like"/>
    <property type="match status" value="1"/>
</dbReference>
<evidence type="ECO:0000313" key="7">
    <source>
        <dbReference type="Proteomes" id="UP000282311"/>
    </source>
</evidence>
<proteinExistence type="predicted"/>
<accession>A0A3B0C3N0</accession>
<dbReference type="InterPro" id="IPR050707">
    <property type="entry name" value="HTH_MetabolicPath_Reg"/>
</dbReference>
<feature type="domain" description="IclR-ED" evidence="5">
    <location>
        <begin position="84"/>
        <end position="266"/>
    </location>
</feature>
<evidence type="ECO:0000259" key="4">
    <source>
        <dbReference type="PROSITE" id="PS51077"/>
    </source>
</evidence>
<keyword evidence="2" id="KW-0238">DNA-binding</keyword>
<dbReference type="EMBL" id="RBAH01000016">
    <property type="protein sequence ID" value="RKN79118.1"/>
    <property type="molecule type" value="Genomic_DNA"/>
</dbReference>
<evidence type="ECO:0000256" key="1">
    <source>
        <dbReference type="ARBA" id="ARBA00023015"/>
    </source>
</evidence>
<evidence type="ECO:0000259" key="5">
    <source>
        <dbReference type="PROSITE" id="PS51078"/>
    </source>
</evidence>
<comment type="caution">
    <text evidence="6">The sequence shown here is derived from an EMBL/GenBank/DDBJ whole genome shotgun (WGS) entry which is preliminary data.</text>
</comment>
<dbReference type="Pfam" id="PF09339">
    <property type="entry name" value="HTH_IclR"/>
    <property type="match status" value="1"/>
</dbReference>
<gene>
    <name evidence="6" type="ORF">D7M11_20760</name>
</gene>
<feature type="domain" description="HTH iclR-type" evidence="4">
    <location>
        <begin position="24"/>
        <end position="83"/>
    </location>
</feature>
<dbReference type="PANTHER" id="PTHR30136:SF24">
    <property type="entry name" value="HTH-TYPE TRANSCRIPTIONAL REPRESSOR ALLR"/>
    <property type="match status" value="1"/>
</dbReference>
<dbReference type="SUPFAM" id="SSF46785">
    <property type="entry name" value="Winged helix' DNA-binding domain"/>
    <property type="match status" value="1"/>
</dbReference>
<dbReference type="Gene3D" id="1.10.10.10">
    <property type="entry name" value="Winged helix-like DNA-binding domain superfamily/Winged helix DNA-binding domain"/>
    <property type="match status" value="1"/>
</dbReference>